<dbReference type="AlphaFoldDB" id="A0A336M2F4"/>
<keyword evidence="5 12" id="KW-0812">Transmembrane</keyword>
<dbReference type="PANTHER" id="PTHR11893">
    <property type="entry name" value="INNEXIN"/>
    <property type="match status" value="1"/>
</dbReference>
<dbReference type="PROSITE" id="PS51013">
    <property type="entry name" value="PANNEXIN"/>
    <property type="match status" value="1"/>
</dbReference>
<dbReference type="VEuPathDB" id="VectorBase:CSON000629"/>
<evidence type="ECO:0000256" key="3">
    <source>
        <dbReference type="ARBA" id="ARBA00022448"/>
    </source>
</evidence>
<feature type="transmembrane region" description="Helical" evidence="12">
    <location>
        <begin position="272"/>
        <end position="300"/>
    </location>
</feature>
<dbReference type="GO" id="GO:0005886">
    <property type="term" value="C:plasma membrane"/>
    <property type="evidence" value="ECO:0007669"/>
    <property type="project" value="UniProtKB-SubCell"/>
</dbReference>
<reference evidence="13" key="1">
    <citation type="submission" date="2018-04" db="EMBL/GenBank/DDBJ databases">
        <authorList>
            <person name="Go L.Y."/>
            <person name="Mitchell J.A."/>
        </authorList>
    </citation>
    <scope>NUCLEOTIDE SEQUENCE</scope>
    <source>
        <tissue evidence="13">Whole organism</tissue>
    </source>
</reference>
<dbReference type="PANTHER" id="PTHR11893:SF37">
    <property type="entry name" value="INNEXIN INX3"/>
    <property type="match status" value="1"/>
</dbReference>
<gene>
    <name evidence="14" type="primary">CSON000629</name>
    <name evidence="12" type="synonym">inx</name>
</gene>
<dbReference type="PRINTS" id="PR01262">
    <property type="entry name" value="INNEXIN"/>
</dbReference>
<organism evidence="14">
    <name type="scientific">Culicoides sonorensis</name>
    <name type="common">Biting midge</name>
    <dbReference type="NCBI Taxonomy" id="179676"/>
    <lineage>
        <taxon>Eukaryota</taxon>
        <taxon>Metazoa</taxon>
        <taxon>Ecdysozoa</taxon>
        <taxon>Arthropoda</taxon>
        <taxon>Hexapoda</taxon>
        <taxon>Insecta</taxon>
        <taxon>Pterygota</taxon>
        <taxon>Neoptera</taxon>
        <taxon>Endopterygota</taxon>
        <taxon>Diptera</taxon>
        <taxon>Nematocera</taxon>
        <taxon>Chironomoidea</taxon>
        <taxon>Ceratopogonidae</taxon>
        <taxon>Ceratopogoninae</taxon>
        <taxon>Culicoides</taxon>
        <taxon>Monoculicoides</taxon>
    </lineage>
</organism>
<dbReference type="EMBL" id="UFQT01000109">
    <property type="protein sequence ID" value="SSX20148.1"/>
    <property type="molecule type" value="Genomic_DNA"/>
</dbReference>
<comment type="similarity">
    <text evidence="12">Belongs to the pannexin family.</text>
</comment>
<evidence type="ECO:0000256" key="12">
    <source>
        <dbReference type="RuleBase" id="RU010713"/>
    </source>
</evidence>
<accession>A0A336M2F4</accession>
<evidence type="ECO:0000313" key="13">
    <source>
        <dbReference type="EMBL" id="SSW99768.1"/>
    </source>
</evidence>
<evidence type="ECO:0000256" key="10">
    <source>
        <dbReference type="ARBA" id="ARBA00023136"/>
    </source>
</evidence>
<evidence type="ECO:0000256" key="8">
    <source>
        <dbReference type="ARBA" id="ARBA00022989"/>
    </source>
</evidence>
<evidence type="ECO:0000313" key="14">
    <source>
        <dbReference type="EMBL" id="SSX20148.1"/>
    </source>
</evidence>
<evidence type="ECO:0000256" key="5">
    <source>
        <dbReference type="ARBA" id="ARBA00022692"/>
    </source>
</evidence>
<comment type="function">
    <text evidence="12">Structural component of the gap junctions.</text>
</comment>
<reference evidence="14" key="2">
    <citation type="submission" date="2018-07" db="EMBL/GenBank/DDBJ databases">
        <authorList>
            <person name="Quirk P.G."/>
            <person name="Krulwich T.A."/>
        </authorList>
    </citation>
    <scope>NUCLEOTIDE SEQUENCE</scope>
</reference>
<dbReference type="GO" id="GO:0005921">
    <property type="term" value="C:gap junction"/>
    <property type="evidence" value="ECO:0007669"/>
    <property type="project" value="UniProtKB-SubCell"/>
</dbReference>
<evidence type="ECO:0000256" key="6">
    <source>
        <dbReference type="ARBA" id="ARBA00022868"/>
    </source>
</evidence>
<keyword evidence="8 12" id="KW-1133">Transmembrane helix</keyword>
<dbReference type="GO" id="GO:0007602">
    <property type="term" value="P:phototransduction"/>
    <property type="evidence" value="ECO:0007669"/>
    <property type="project" value="TreeGrafter"/>
</dbReference>
<keyword evidence="6" id="KW-0303">Gap junction</keyword>
<keyword evidence="9 12" id="KW-0406">Ion transport</keyword>
<dbReference type="EMBL" id="UFQS01000109">
    <property type="protein sequence ID" value="SSW99768.1"/>
    <property type="molecule type" value="Genomic_DNA"/>
</dbReference>
<sequence>MAVFGMVSSLAGFVKVRYLIDKAIIDNMVFRCHYRITSAIMFVCCIIVTANNLIGDPISCINDGAVPTHVINTYCWITYTFTLPGLHGQPIGTHVAQSGVGSDQGDKTFHSYYQWVPFTLFFQGILFYVPHWIWKNWESGKIRMISDGIRGVYTAPMEERLNRQSRLVRYIVDSLSTHNSYSFGYFFCELLNFINVIMNIVFTDKFLGNAFMTYGPDVIKFSNMNQETRYDPMIAVFPRITKCTFHKYGASGSIQKHDAMCVLALNILNEKIYIFLWFWFVILAVLSALAIIYSAVILMMPTSREAVIKRRFRHGTKKEVESLIRRIQIGDFLLLHLLGQNINVTQYSEILHSVINDIGGSTGGDTPSAPSTLEMAPMYPDMKYSKEYKETET</sequence>
<feature type="transmembrane region" description="Helical" evidence="12">
    <location>
        <begin position="112"/>
        <end position="134"/>
    </location>
</feature>
<evidence type="ECO:0000256" key="11">
    <source>
        <dbReference type="ARBA" id="ARBA00023303"/>
    </source>
</evidence>
<evidence type="ECO:0000256" key="7">
    <source>
        <dbReference type="ARBA" id="ARBA00022949"/>
    </source>
</evidence>
<feature type="transmembrane region" description="Helical" evidence="12">
    <location>
        <begin position="183"/>
        <end position="202"/>
    </location>
</feature>
<keyword evidence="10 12" id="KW-0472">Membrane</keyword>
<comment type="subcellular location">
    <subcellularLocation>
        <location evidence="1">Cell junction</location>
        <location evidence="1">Gap junction</location>
    </subcellularLocation>
    <subcellularLocation>
        <location evidence="2 12">Cell membrane</location>
        <topology evidence="2 12">Multi-pass membrane protein</topology>
    </subcellularLocation>
</comment>
<evidence type="ECO:0000256" key="4">
    <source>
        <dbReference type="ARBA" id="ARBA00022475"/>
    </source>
</evidence>
<keyword evidence="4" id="KW-1003">Cell membrane</keyword>
<name>A0A336M2F4_CULSO</name>
<dbReference type="GO" id="GO:0005243">
    <property type="term" value="F:gap junction channel activity"/>
    <property type="evidence" value="ECO:0007669"/>
    <property type="project" value="TreeGrafter"/>
</dbReference>
<keyword evidence="7" id="KW-0965">Cell junction</keyword>
<evidence type="ECO:0000256" key="2">
    <source>
        <dbReference type="ARBA" id="ARBA00004651"/>
    </source>
</evidence>
<dbReference type="InterPro" id="IPR000990">
    <property type="entry name" value="Innexin"/>
</dbReference>
<keyword evidence="11 12" id="KW-0407">Ion channel</keyword>
<protein>
    <recommendedName>
        <fullName evidence="12">Innexin</fullName>
    </recommendedName>
</protein>
<feature type="transmembrane region" description="Helical" evidence="12">
    <location>
        <begin position="36"/>
        <end position="54"/>
    </location>
</feature>
<evidence type="ECO:0000256" key="1">
    <source>
        <dbReference type="ARBA" id="ARBA00004610"/>
    </source>
</evidence>
<evidence type="ECO:0000256" key="9">
    <source>
        <dbReference type="ARBA" id="ARBA00023065"/>
    </source>
</evidence>
<dbReference type="Pfam" id="PF00876">
    <property type="entry name" value="Innexin"/>
    <property type="match status" value="1"/>
</dbReference>
<dbReference type="GO" id="GO:0034220">
    <property type="term" value="P:monoatomic ion transmembrane transport"/>
    <property type="evidence" value="ECO:0007669"/>
    <property type="project" value="UniProtKB-KW"/>
</dbReference>
<keyword evidence="3 12" id="KW-0813">Transport</keyword>
<dbReference type="OMA" id="RIIKYFM"/>
<proteinExistence type="inferred from homology"/>